<dbReference type="Pfam" id="PF01955">
    <property type="entry name" value="CbiZ"/>
    <property type="match status" value="1"/>
</dbReference>
<protein>
    <submittedName>
        <fullName evidence="1">Adenosylcobinamide amidohydrolase</fullName>
    </submittedName>
</protein>
<dbReference type="PANTHER" id="PTHR35336">
    <property type="entry name" value="ADENOSYLCOBINAMIDE AMIDOHYDROLASE"/>
    <property type="match status" value="1"/>
</dbReference>
<dbReference type="EMBL" id="JABBJJ010000068">
    <property type="protein sequence ID" value="NMO16450.1"/>
    <property type="molecule type" value="Genomic_DNA"/>
</dbReference>
<organism evidence="1 2">
    <name type="scientific">Pyxidicoccus fallax</name>
    <dbReference type="NCBI Taxonomy" id="394095"/>
    <lineage>
        <taxon>Bacteria</taxon>
        <taxon>Pseudomonadati</taxon>
        <taxon>Myxococcota</taxon>
        <taxon>Myxococcia</taxon>
        <taxon>Myxococcales</taxon>
        <taxon>Cystobacterineae</taxon>
        <taxon>Myxococcaceae</taxon>
        <taxon>Pyxidicoccus</taxon>
    </lineage>
</organism>
<dbReference type="PANTHER" id="PTHR35336:SF5">
    <property type="entry name" value="ADENOSYLCOBINAMIDE AMIDOHYDROLASE"/>
    <property type="match status" value="1"/>
</dbReference>
<gene>
    <name evidence="1" type="ORF">HG543_16530</name>
</gene>
<dbReference type="AlphaFoldDB" id="A0A848LBN2"/>
<dbReference type="GO" id="GO:0016787">
    <property type="term" value="F:hydrolase activity"/>
    <property type="evidence" value="ECO:0007669"/>
    <property type="project" value="UniProtKB-KW"/>
</dbReference>
<keyword evidence="1" id="KW-0378">Hydrolase</keyword>
<reference evidence="1 2" key="1">
    <citation type="submission" date="2020-04" db="EMBL/GenBank/DDBJ databases">
        <title>Draft genome of Pyxidicoccus fallax type strain.</title>
        <authorList>
            <person name="Whitworth D.E."/>
        </authorList>
    </citation>
    <scope>NUCLEOTIDE SEQUENCE [LARGE SCALE GENOMIC DNA]</scope>
    <source>
        <strain evidence="1 2">DSM 14698</strain>
    </source>
</reference>
<dbReference type="InterPro" id="IPR052209">
    <property type="entry name" value="CbiZ"/>
</dbReference>
<proteinExistence type="predicted"/>
<keyword evidence="2" id="KW-1185">Reference proteome</keyword>
<dbReference type="Proteomes" id="UP000518300">
    <property type="component" value="Unassembled WGS sequence"/>
</dbReference>
<comment type="caution">
    <text evidence="1">The sequence shown here is derived from an EMBL/GenBank/DDBJ whole genome shotgun (WGS) entry which is preliminary data.</text>
</comment>
<name>A0A848LBN2_9BACT</name>
<evidence type="ECO:0000313" key="1">
    <source>
        <dbReference type="EMBL" id="NMO16450.1"/>
    </source>
</evidence>
<dbReference type="InterPro" id="IPR002808">
    <property type="entry name" value="AdoCbi_amidolase"/>
</dbReference>
<accession>A0A848LBN2</accession>
<evidence type="ECO:0000313" key="2">
    <source>
        <dbReference type="Proteomes" id="UP000518300"/>
    </source>
</evidence>
<sequence>MSAVALTPPCDGSAPRVEGGLLVVRLGAPHAVLSWAVHKGGRTRASEVVWRQVTEAELGPDVDPALLLSRSLTAKELSGAVGLLTSRDVSRYEDITRAHGEYSARCVATVGLGNALAIGDSPGPLRRSVGTINLLCVLSHPVGEGALVEAVSLATEARTAAMLEARFPSRRSLRPATGTGTDCIVVAAPEAGATPETWVGKHTALGAALGAAVHEAVARGAHAWLAERGLR</sequence>